<proteinExistence type="predicted"/>
<reference evidence="1 2" key="1">
    <citation type="submission" date="2023-05" db="EMBL/GenBank/DDBJ databases">
        <title>Sequencing and Assembly of Streptomyces sp. NP73.</title>
        <authorList>
            <person name="Konwar A.N."/>
            <person name="Saikia K."/>
            <person name="Thakur D."/>
        </authorList>
    </citation>
    <scope>NUCLEOTIDE SEQUENCE [LARGE SCALE GENOMIC DNA]</scope>
    <source>
        <strain evidence="1 2">NP73</strain>
    </source>
</reference>
<dbReference type="Proteomes" id="UP001223390">
    <property type="component" value="Unassembled WGS sequence"/>
</dbReference>
<organism evidence="1 2">
    <name type="scientific">Streptomyces katrae</name>
    <dbReference type="NCBI Taxonomy" id="68223"/>
    <lineage>
        <taxon>Bacteria</taxon>
        <taxon>Bacillati</taxon>
        <taxon>Actinomycetota</taxon>
        <taxon>Actinomycetes</taxon>
        <taxon>Kitasatosporales</taxon>
        <taxon>Streptomycetaceae</taxon>
        <taxon>Streptomyces</taxon>
    </lineage>
</organism>
<name>A0ABT7GPB6_9ACTN</name>
<dbReference type="EMBL" id="JASITI010000005">
    <property type="protein sequence ID" value="MDK9495151.1"/>
    <property type="molecule type" value="Genomic_DNA"/>
</dbReference>
<evidence type="ECO:0000313" key="1">
    <source>
        <dbReference type="EMBL" id="MDK9495151.1"/>
    </source>
</evidence>
<keyword evidence="2" id="KW-1185">Reference proteome</keyword>
<comment type="caution">
    <text evidence="1">The sequence shown here is derived from an EMBL/GenBank/DDBJ whole genome shotgun (WGS) entry which is preliminary data.</text>
</comment>
<dbReference type="RefSeq" id="WP_285340825.1">
    <property type="nucleotide sequence ID" value="NZ_JASITI010000005.1"/>
</dbReference>
<sequence>MATTLLTLAVADVLGRPPQAGTVAEVKLTWTDARGPVTQQVTVPLDRPVTRAVPAEEWSRIDLDVAHPDYAPESVALTRSSPGAPVYWDNRGVGVTRDGDDLRLTMELGRIRQSPVTPPPFTGTRARGDQPGVFFREVPGQPRRYAVLNTPAPPATPLWLEKVNVRTLTDAAPARAEQEGWDRFATTDRVVALADTGGFLWLEYGADDGAQPPQPRFLVAVWAPKQPPSSSSSSGPSSGSSSAMDVVCYFTPSTATRGYPVSAYPFRTGYPYSVRRDTAADQPYVVVGYRHLLRDLGLVHAQHVSGRPAVVVVPILPALPPGRENERFAWQPFNSQEGTHRLLLEVVRFLHRFGYGGSGSGTDFSRWQGSTAPVGRLPPLPAARRSSSVSAPPPALGNVTVSGFSSAIMGIFPLLTRKEISLPDRFPRHLFGGDAAAFDGVWREWWDLDLELKAEATGISAADYERRLLQWFAGGNDRRLRLYHCDHTMGKTPPARRFAALARLPHKAAVLPGLAEEWHSGDGRWTAAFYRAGLLRARTRPDDVLPRFPLEAGDAGLIHPFTAALGFGHASKLRAV</sequence>
<protein>
    <submittedName>
        <fullName evidence="1">Uncharacterized protein</fullName>
    </submittedName>
</protein>
<gene>
    <name evidence="1" type="ORF">QEZ40_005273</name>
</gene>
<accession>A0ABT7GPB6</accession>
<evidence type="ECO:0000313" key="2">
    <source>
        <dbReference type="Proteomes" id="UP001223390"/>
    </source>
</evidence>